<protein>
    <submittedName>
        <fullName evidence="3">Exo-alpha-sialidase</fullName>
    </submittedName>
</protein>
<evidence type="ECO:0000313" key="4">
    <source>
        <dbReference type="Proteomes" id="UP001499841"/>
    </source>
</evidence>
<dbReference type="PANTHER" id="PTHR43752:SF2">
    <property type="entry name" value="BNR_ASP-BOX REPEAT FAMILY PROTEIN"/>
    <property type="match status" value="1"/>
</dbReference>
<feature type="domain" description="Sialidase" evidence="2">
    <location>
        <begin position="32"/>
        <end position="334"/>
    </location>
</feature>
<dbReference type="CDD" id="cd15482">
    <property type="entry name" value="Sialidase_non-viral"/>
    <property type="match status" value="1"/>
</dbReference>
<sequence length="358" mass="37937">MIHPSVTRRWVAVDHPGWRQAHASSVLAVDGGLVAAWFGGTREGTPDNRIWLAHRPAGADTWGEPSVVAAGPEAHWNPVLAHGPDGALWLFYKRGPLISRWATWFRRSTDGGATWTEPAELVPGDAGGRGPVKNPPLLLPDGTWLAPGSLERWDGEAVWDAFVDRSTDGGLTWSPAPVPLDHSGLRGAGVIQPALWRGGTAVHALLRSTEGSAFRSRSDDAGRTWSPAEPTGLANGNSGLTVAELGGGAVACVHNPVAEDWGARCPLVVSVSPDDGDTWHEAVVVEDGLTPLDDDTRRRPALPPPRSFSPADAGVETTGVGEYSYPAAAVADGSLVITYTWQRRGIVEARVPLSLLHP</sequence>
<keyword evidence="4" id="KW-1185">Reference proteome</keyword>
<accession>A0ABP8EUE7</accession>
<evidence type="ECO:0000313" key="3">
    <source>
        <dbReference type="EMBL" id="GAA4287612.1"/>
    </source>
</evidence>
<evidence type="ECO:0000259" key="2">
    <source>
        <dbReference type="Pfam" id="PF13088"/>
    </source>
</evidence>
<gene>
    <name evidence="3" type="ORF">GCM10022262_19710</name>
</gene>
<reference evidence="4" key="1">
    <citation type="journal article" date="2019" name="Int. J. Syst. Evol. Microbiol.">
        <title>The Global Catalogue of Microorganisms (GCM) 10K type strain sequencing project: providing services to taxonomists for standard genome sequencing and annotation.</title>
        <authorList>
            <consortium name="The Broad Institute Genomics Platform"/>
            <consortium name="The Broad Institute Genome Sequencing Center for Infectious Disease"/>
            <person name="Wu L."/>
            <person name="Ma J."/>
        </authorList>
    </citation>
    <scope>NUCLEOTIDE SEQUENCE [LARGE SCALE GENOMIC DNA]</scope>
    <source>
        <strain evidence="4">JCM 17459</strain>
    </source>
</reference>
<proteinExistence type="predicted"/>
<evidence type="ECO:0000256" key="1">
    <source>
        <dbReference type="SAM" id="MobiDB-lite"/>
    </source>
</evidence>
<organism evidence="3 4">
    <name type="scientific">Georgenia daeguensis</name>
    <dbReference type="NCBI Taxonomy" id="908355"/>
    <lineage>
        <taxon>Bacteria</taxon>
        <taxon>Bacillati</taxon>
        <taxon>Actinomycetota</taxon>
        <taxon>Actinomycetes</taxon>
        <taxon>Micrococcales</taxon>
        <taxon>Bogoriellaceae</taxon>
        <taxon>Georgenia</taxon>
    </lineage>
</organism>
<dbReference type="Gene3D" id="2.120.10.10">
    <property type="match status" value="1"/>
</dbReference>
<name>A0ABP8EUE7_9MICO</name>
<dbReference type="PANTHER" id="PTHR43752">
    <property type="entry name" value="BNR/ASP-BOX REPEAT FAMILY PROTEIN"/>
    <property type="match status" value="1"/>
</dbReference>
<comment type="caution">
    <text evidence="3">The sequence shown here is derived from an EMBL/GenBank/DDBJ whole genome shotgun (WGS) entry which is preliminary data.</text>
</comment>
<feature type="region of interest" description="Disordered" evidence="1">
    <location>
        <begin position="215"/>
        <end position="235"/>
    </location>
</feature>
<feature type="region of interest" description="Disordered" evidence="1">
    <location>
        <begin position="291"/>
        <end position="313"/>
    </location>
</feature>
<dbReference type="Pfam" id="PF13088">
    <property type="entry name" value="BNR_2"/>
    <property type="match status" value="1"/>
</dbReference>
<dbReference type="RefSeq" id="WP_345040487.1">
    <property type="nucleotide sequence ID" value="NZ_BAABBA010000008.1"/>
</dbReference>
<dbReference type="InterPro" id="IPR011040">
    <property type="entry name" value="Sialidase"/>
</dbReference>
<dbReference type="Proteomes" id="UP001499841">
    <property type="component" value="Unassembled WGS sequence"/>
</dbReference>
<dbReference type="EMBL" id="BAABBA010000008">
    <property type="protein sequence ID" value="GAA4287612.1"/>
    <property type="molecule type" value="Genomic_DNA"/>
</dbReference>
<dbReference type="InterPro" id="IPR036278">
    <property type="entry name" value="Sialidase_sf"/>
</dbReference>
<dbReference type="SUPFAM" id="SSF50939">
    <property type="entry name" value="Sialidases"/>
    <property type="match status" value="1"/>
</dbReference>